<evidence type="ECO:0000256" key="9">
    <source>
        <dbReference type="ARBA" id="ARBA00022741"/>
    </source>
</evidence>
<feature type="binding site" evidence="13 15">
    <location>
        <position position="213"/>
    </location>
    <ligand>
        <name>ATP</name>
        <dbReference type="ChEBI" id="CHEBI:30616"/>
    </ligand>
</feature>
<feature type="binding site" evidence="13">
    <location>
        <position position="162"/>
    </location>
    <ligand>
        <name>substrate</name>
    </ligand>
</feature>
<dbReference type="SUPFAM" id="SSF53748">
    <property type="entry name" value="Phosphoglycerate kinase"/>
    <property type="match status" value="1"/>
</dbReference>
<keyword evidence="18" id="KW-1185">Reference proteome</keyword>
<dbReference type="GO" id="GO:0006094">
    <property type="term" value="P:gluconeogenesis"/>
    <property type="evidence" value="ECO:0007669"/>
    <property type="project" value="TreeGrafter"/>
</dbReference>
<feature type="binding site" evidence="14">
    <location>
        <position position="129"/>
    </location>
    <ligand>
        <name>(2R)-3-phosphoglycerate</name>
        <dbReference type="ChEBI" id="CHEBI:58272"/>
    </ligand>
</feature>
<evidence type="ECO:0000256" key="1">
    <source>
        <dbReference type="ARBA" id="ARBA00000642"/>
    </source>
</evidence>
<feature type="binding site" evidence="13 14">
    <location>
        <begin position="28"/>
        <end position="30"/>
    </location>
    <ligand>
        <name>substrate</name>
    </ligand>
</feature>
<evidence type="ECO:0000256" key="3">
    <source>
        <dbReference type="ARBA" id="ARBA00008982"/>
    </source>
</evidence>
<evidence type="ECO:0000256" key="14">
    <source>
        <dbReference type="PIRSR" id="PIRSR000724-1"/>
    </source>
</evidence>
<dbReference type="PRINTS" id="PR00477">
    <property type="entry name" value="PHGLYCKINASE"/>
</dbReference>
<evidence type="ECO:0000313" key="17">
    <source>
        <dbReference type="EMBL" id="PRP97096.1"/>
    </source>
</evidence>
<dbReference type="AlphaFoldDB" id="A0A2S9XW53"/>
<feature type="binding site" evidence="13">
    <location>
        <position position="47"/>
    </location>
    <ligand>
        <name>substrate</name>
    </ligand>
</feature>
<evidence type="ECO:0000256" key="5">
    <source>
        <dbReference type="ARBA" id="ARBA00013061"/>
    </source>
</evidence>
<evidence type="ECO:0000256" key="11">
    <source>
        <dbReference type="ARBA" id="ARBA00022840"/>
    </source>
</evidence>
<dbReference type="OrthoDB" id="9808460at2"/>
<evidence type="ECO:0000256" key="6">
    <source>
        <dbReference type="ARBA" id="ARBA00016471"/>
    </source>
</evidence>
<evidence type="ECO:0000256" key="4">
    <source>
        <dbReference type="ARBA" id="ARBA00011245"/>
    </source>
</evidence>
<dbReference type="InterPro" id="IPR015911">
    <property type="entry name" value="Phosphoglycerate_kinase_CS"/>
</dbReference>
<evidence type="ECO:0000256" key="8">
    <source>
        <dbReference type="ARBA" id="ARBA00022679"/>
    </source>
</evidence>
<dbReference type="FunFam" id="3.40.50.1260:FF:000006">
    <property type="entry name" value="Phosphoglycerate kinase"/>
    <property type="match status" value="1"/>
</dbReference>
<dbReference type="PANTHER" id="PTHR11406:SF23">
    <property type="entry name" value="PHOSPHOGLYCERATE KINASE 1, CHLOROPLASTIC-RELATED"/>
    <property type="match status" value="1"/>
</dbReference>
<evidence type="ECO:0000256" key="7">
    <source>
        <dbReference type="ARBA" id="ARBA00022490"/>
    </source>
</evidence>
<accession>A0A2S9XW53</accession>
<proteinExistence type="inferred from homology"/>
<feature type="binding site" evidence="14">
    <location>
        <position position="162"/>
    </location>
    <ligand>
        <name>(2R)-3-phosphoglycerate</name>
        <dbReference type="ChEBI" id="CHEBI:58272"/>
    </ligand>
</feature>
<feature type="binding site" evidence="13 15">
    <location>
        <position position="338"/>
    </location>
    <ligand>
        <name>ATP</name>
        <dbReference type="ChEBI" id="CHEBI:30616"/>
    </ligand>
</feature>
<evidence type="ECO:0000256" key="13">
    <source>
        <dbReference type="HAMAP-Rule" id="MF_00145"/>
    </source>
</evidence>
<feature type="binding site" evidence="13 15">
    <location>
        <begin position="364"/>
        <end position="367"/>
    </location>
    <ligand>
        <name>ATP</name>
        <dbReference type="ChEBI" id="CHEBI:30616"/>
    </ligand>
</feature>
<dbReference type="GO" id="GO:0043531">
    <property type="term" value="F:ADP binding"/>
    <property type="evidence" value="ECO:0007669"/>
    <property type="project" value="TreeGrafter"/>
</dbReference>
<evidence type="ECO:0000256" key="10">
    <source>
        <dbReference type="ARBA" id="ARBA00022777"/>
    </source>
</evidence>
<dbReference type="EC" id="2.7.2.3" evidence="5 13"/>
<dbReference type="InterPro" id="IPR001576">
    <property type="entry name" value="Phosphoglycerate_kinase"/>
</dbReference>
<reference evidence="17 18" key="1">
    <citation type="submission" date="2018-03" db="EMBL/GenBank/DDBJ databases">
        <title>Draft Genome Sequences of the Obligatory Marine Myxobacteria Enhygromyxa salina SWB005.</title>
        <authorList>
            <person name="Poehlein A."/>
            <person name="Moghaddam J.A."/>
            <person name="Harms H."/>
            <person name="Alanjari M."/>
            <person name="Koenig G.M."/>
            <person name="Daniel R."/>
            <person name="Schaeberle T.F."/>
        </authorList>
    </citation>
    <scope>NUCLEOTIDE SEQUENCE [LARGE SCALE GENOMIC DNA]</scope>
    <source>
        <strain evidence="17 18">SWB005</strain>
    </source>
</reference>
<feature type="binding site" evidence="13 14">
    <location>
        <begin position="70"/>
        <end position="73"/>
    </location>
    <ligand>
        <name>substrate</name>
    </ligand>
</feature>
<comment type="caution">
    <text evidence="17">The sequence shown here is derived from an EMBL/GenBank/DDBJ whole genome shotgun (WGS) entry which is preliminary data.</text>
</comment>
<keyword evidence="8 13" id="KW-0808">Transferase</keyword>
<dbReference type="FunFam" id="3.40.50.1260:FF:000031">
    <property type="entry name" value="Phosphoglycerate kinase 1"/>
    <property type="match status" value="1"/>
</dbReference>
<dbReference type="GO" id="GO:0004618">
    <property type="term" value="F:phosphoglycerate kinase activity"/>
    <property type="evidence" value="ECO:0007669"/>
    <property type="project" value="UniProtKB-UniRule"/>
</dbReference>
<sequence length="409" mass="42418">MAGAMASPELPSFEDLDVDNRRVLVRVDFNVPLRGQGDAREVTDDTRIRAALPTLRALIERDARLIVCSHLGRPKGKVVDDLSMGPVAGRLSELLERPIRLPDEVVGDGVTKLVNDTRAGEIVLLENLRFEPGEEANDPEFAKALAKLCDAYVNDAFGASHRAHASVVGVPGLVRAHAPGLLMAAELDALGRLVDNIARPFVAVVGGAKVSDKLGVLVALTERLQADDAIVIGGAMANTFLLARGSVLGGSRVERALLAECKRVFAKAAARDVRVILPVDLRCGAALDSDDAQVVAVADGVPDDALALDIGPRSEANFASVISAGKTVFWNGPMGVFENPVFAAGTMAVAAAVADCGGYTLVGGGDSVAALNASGRADDINHISTGGGASLEFVEGRELPGVTALASSN</sequence>
<keyword evidence="7 13" id="KW-0963">Cytoplasm</keyword>
<comment type="subunit">
    <text evidence="4 13">Monomer.</text>
</comment>
<dbReference type="UniPathway" id="UPA00109">
    <property type="reaction ID" value="UER00185"/>
</dbReference>
<name>A0A2S9XW53_9BACT</name>
<keyword evidence="10 13" id="KW-0418">Kinase</keyword>
<dbReference type="PROSITE" id="PS00111">
    <property type="entry name" value="PGLYCERATE_KINASE"/>
    <property type="match status" value="1"/>
</dbReference>
<dbReference type="InterPro" id="IPR015824">
    <property type="entry name" value="Phosphoglycerate_kinase_N"/>
</dbReference>
<evidence type="ECO:0000313" key="18">
    <source>
        <dbReference type="Proteomes" id="UP000237968"/>
    </source>
</evidence>
<evidence type="ECO:0000256" key="16">
    <source>
        <dbReference type="RuleBase" id="RU000532"/>
    </source>
</evidence>
<dbReference type="Proteomes" id="UP000237968">
    <property type="component" value="Unassembled WGS sequence"/>
</dbReference>
<organism evidence="17 18">
    <name type="scientific">Enhygromyxa salina</name>
    <dbReference type="NCBI Taxonomy" id="215803"/>
    <lineage>
        <taxon>Bacteria</taxon>
        <taxon>Pseudomonadati</taxon>
        <taxon>Myxococcota</taxon>
        <taxon>Polyangia</taxon>
        <taxon>Nannocystales</taxon>
        <taxon>Nannocystaceae</taxon>
        <taxon>Enhygromyxa</taxon>
    </lineage>
</organism>
<dbReference type="GO" id="GO:0005524">
    <property type="term" value="F:ATP binding"/>
    <property type="evidence" value="ECO:0007669"/>
    <property type="project" value="UniProtKB-KW"/>
</dbReference>
<keyword evidence="11 13" id="KW-0067">ATP-binding</keyword>
<keyword evidence="12 13" id="KW-0324">Glycolysis</keyword>
<dbReference type="PANTHER" id="PTHR11406">
    <property type="entry name" value="PHOSPHOGLYCERATE KINASE"/>
    <property type="match status" value="1"/>
</dbReference>
<dbReference type="Gene3D" id="3.40.50.1260">
    <property type="entry name" value="Phosphoglycerate kinase, N-terminal domain"/>
    <property type="match status" value="2"/>
</dbReference>
<gene>
    <name evidence="13 17" type="primary">pgk</name>
    <name evidence="17" type="ORF">ENSA5_34790</name>
</gene>
<dbReference type="InterPro" id="IPR036043">
    <property type="entry name" value="Phosphoglycerate_kinase_sf"/>
</dbReference>
<dbReference type="EMBL" id="PVNK01000162">
    <property type="protein sequence ID" value="PRP97096.1"/>
    <property type="molecule type" value="Genomic_DNA"/>
</dbReference>
<evidence type="ECO:0000256" key="2">
    <source>
        <dbReference type="ARBA" id="ARBA00004838"/>
    </source>
</evidence>
<protein>
    <recommendedName>
        <fullName evidence="6 13">Phosphoglycerate kinase</fullName>
        <ecNumber evidence="5 13">2.7.2.3</ecNumber>
    </recommendedName>
</protein>
<comment type="catalytic activity">
    <reaction evidence="1 13 16">
        <text>(2R)-3-phosphoglycerate + ATP = (2R)-3-phospho-glyceroyl phosphate + ADP</text>
        <dbReference type="Rhea" id="RHEA:14801"/>
        <dbReference type="ChEBI" id="CHEBI:30616"/>
        <dbReference type="ChEBI" id="CHEBI:57604"/>
        <dbReference type="ChEBI" id="CHEBI:58272"/>
        <dbReference type="ChEBI" id="CHEBI:456216"/>
        <dbReference type="EC" id="2.7.2.3"/>
    </reaction>
</comment>
<keyword evidence="9 13" id="KW-0547">Nucleotide-binding</keyword>
<feature type="binding site" evidence="14">
    <location>
        <position position="47"/>
    </location>
    <ligand>
        <name>(2R)-3-phosphoglycerate</name>
        <dbReference type="ChEBI" id="CHEBI:58272"/>
    </ligand>
</feature>
<dbReference type="GO" id="GO:0006096">
    <property type="term" value="P:glycolytic process"/>
    <property type="evidence" value="ECO:0007669"/>
    <property type="project" value="UniProtKB-UniRule"/>
</dbReference>
<dbReference type="GO" id="GO:0005829">
    <property type="term" value="C:cytosol"/>
    <property type="evidence" value="ECO:0007669"/>
    <property type="project" value="TreeGrafter"/>
</dbReference>
<comment type="caution">
    <text evidence="13">Lacks conserved residue(s) required for the propagation of feature annotation.</text>
</comment>
<comment type="pathway">
    <text evidence="2 13">Carbohydrate degradation; glycolysis; pyruvate from D-glyceraldehyde 3-phosphate: step 2/5.</text>
</comment>
<dbReference type="Pfam" id="PF00162">
    <property type="entry name" value="PGK"/>
    <property type="match status" value="1"/>
</dbReference>
<feature type="binding site" evidence="13">
    <location>
        <position position="129"/>
    </location>
    <ligand>
        <name>substrate</name>
    </ligand>
</feature>
<evidence type="ECO:0000256" key="15">
    <source>
        <dbReference type="PIRSR" id="PIRSR000724-2"/>
    </source>
</evidence>
<evidence type="ECO:0000256" key="12">
    <source>
        <dbReference type="ARBA" id="ARBA00023152"/>
    </source>
</evidence>
<dbReference type="PIRSF" id="PIRSF000724">
    <property type="entry name" value="Pgk"/>
    <property type="match status" value="1"/>
</dbReference>
<comment type="subcellular location">
    <subcellularLocation>
        <location evidence="13">Cytoplasm</location>
    </subcellularLocation>
</comment>
<dbReference type="HAMAP" id="MF_00145">
    <property type="entry name" value="Phosphoglyc_kinase"/>
    <property type="match status" value="1"/>
</dbReference>
<comment type="similarity">
    <text evidence="3 13 16">Belongs to the phosphoglycerate kinase family.</text>
</comment>